<dbReference type="KEGG" id="lrm:LRC_16220"/>
<protein>
    <submittedName>
        <fullName evidence="1">Uncharacterized protein</fullName>
    </submittedName>
</protein>
<dbReference type="EMBL" id="CP003032">
    <property type="protein sequence ID" value="AEN78865.1"/>
    <property type="molecule type" value="Genomic_DNA"/>
</dbReference>
<organism evidence="1 2">
    <name type="scientific">Ligilactobacillus ruminis (strain ATCC 27782 / RF3)</name>
    <name type="common">Lactobacillus ruminis</name>
    <dbReference type="NCBI Taxonomy" id="1069534"/>
    <lineage>
        <taxon>Bacteria</taxon>
        <taxon>Bacillati</taxon>
        <taxon>Bacillota</taxon>
        <taxon>Bacilli</taxon>
        <taxon>Lactobacillales</taxon>
        <taxon>Lactobacillaceae</taxon>
        <taxon>Ligilactobacillus</taxon>
    </lineage>
</organism>
<dbReference type="HOGENOM" id="CLU_3390064_0_0_9"/>
<reference evidence="1 2" key="1">
    <citation type="journal article" date="2011" name="Microb. Cell Fact.">
        <title>Genome sequences and comparative genomics of two Lactobacillus ruminis strains from the bovine and human intestinal tracts.</title>
        <authorList>
            <person name="Forde B.M."/>
            <person name="Neville B.A."/>
            <person name="O'Donnell M.M."/>
            <person name="Riboulet-Bisson E."/>
            <person name="Claesson M.J."/>
            <person name="Coghlan A."/>
            <person name="Ross R.P."/>
            <person name="O'Toole P.W."/>
        </authorList>
    </citation>
    <scope>NUCLEOTIDE SEQUENCE [LARGE SCALE GENOMIC DNA]</scope>
    <source>
        <strain evidence="2">ATCC 27782 / RF3</strain>
    </source>
</reference>
<sequence length="32" mass="3378">MHVYGVGILINLMFGLASVRITGKTSKTGICP</sequence>
<accession>G2SRK6</accession>
<evidence type="ECO:0000313" key="2">
    <source>
        <dbReference type="Proteomes" id="UP000001279"/>
    </source>
</evidence>
<dbReference type="STRING" id="1069534.LRC_16220"/>
<dbReference type="AlphaFoldDB" id="G2SRK6"/>
<gene>
    <name evidence="1" type="ordered locus">LRC_16220</name>
</gene>
<name>G2SRK6_LIGR2</name>
<dbReference type="Proteomes" id="UP000001279">
    <property type="component" value="Chromosome"/>
</dbReference>
<keyword evidence="2" id="KW-1185">Reference proteome</keyword>
<proteinExistence type="predicted"/>
<evidence type="ECO:0000313" key="1">
    <source>
        <dbReference type="EMBL" id="AEN78865.1"/>
    </source>
</evidence>